<name>A0ABQ3ELB7_9ACTN</name>
<accession>A0ABQ3ELB7</accession>
<protein>
    <submittedName>
        <fullName evidence="2">Uncharacterized protein</fullName>
    </submittedName>
</protein>
<gene>
    <name evidence="2" type="ORF">GCM10010347_06950</name>
</gene>
<evidence type="ECO:0000256" key="1">
    <source>
        <dbReference type="SAM" id="MobiDB-lite"/>
    </source>
</evidence>
<dbReference type="Proteomes" id="UP000642673">
    <property type="component" value="Unassembled WGS sequence"/>
</dbReference>
<organism evidence="2 3">
    <name type="scientific">Streptomyces cirratus</name>
    <dbReference type="NCBI Taxonomy" id="68187"/>
    <lineage>
        <taxon>Bacteria</taxon>
        <taxon>Bacillati</taxon>
        <taxon>Actinomycetota</taxon>
        <taxon>Actinomycetes</taxon>
        <taxon>Kitasatosporales</taxon>
        <taxon>Streptomycetaceae</taxon>
        <taxon>Streptomyces</taxon>
    </lineage>
</organism>
<dbReference type="EMBL" id="BMVP01000001">
    <property type="protein sequence ID" value="GHB40024.1"/>
    <property type="molecule type" value="Genomic_DNA"/>
</dbReference>
<reference evidence="3" key="1">
    <citation type="journal article" date="2019" name="Int. J. Syst. Evol. Microbiol.">
        <title>The Global Catalogue of Microorganisms (GCM) 10K type strain sequencing project: providing services to taxonomists for standard genome sequencing and annotation.</title>
        <authorList>
            <consortium name="The Broad Institute Genomics Platform"/>
            <consortium name="The Broad Institute Genome Sequencing Center for Infectious Disease"/>
            <person name="Wu L."/>
            <person name="Ma J."/>
        </authorList>
    </citation>
    <scope>NUCLEOTIDE SEQUENCE [LARGE SCALE GENOMIC DNA]</scope>
    <source>
        <strain evidence="3">JCM 4738</strain>
    </source>
</reference>
<evidence type="ECO:0000313" key="3">
    <source>
        <dbReference type="Proteomes" id="UP000642673"/>
    </source>
</evidence>
<keyword evidence="3" id="KW-1185">Reference proteome</keyword>
<evidence type="ECO:0000313" key="2">
    <source>
        <dbReference type="EMBL" id="GHB40024.1"/>
    </source>
</evidence>
<feature type="region of interest" description="Disordered" evidence="1">
    <location>
        <begin position="1"/>
        <end position="24"/>
    </location>
</feature>
<proteinExistence type="predicted"/>
<comment type="caution">
    <text evidence="2">The sequence shown here is derived from an EMBL/GenBank/DDBJ whole genome shotgun (WGS) entry which is preliminary data.</text>
</comment>
<sequence>MRMNEITGQPAAAPPVHPYASAPNVPPKKRVLVKVGVALGAVVGVVAGRAAVTAVLDGGPSDAGRYRLTPPASFQGLTLQDSGPRVDAIKLGQSPRKPGTEPVAVVYADASGTARLVVSGAAGRFADRDPGSVLVRGLHEMGTVDAVTEPAGTPEGAAMSCGTVHVDAGELPVCMWADHSSLVTVTVPVENEPVTLAALAERTRALRGVMEVRAS</sequence>